<evidence type="ECO:0000256" key="2">
    <source>
        <dbReference type="ARBA" id="ARBA00022475"/>
    </source>
</evidence>
<dbReference type="EMBL" id="LBMM01000645">
    <property type="protein sequence ID" value="KMQ97902.1"/>
    <property type="molecule type" value="Genomic_DNA"/>
</dbReference>
<proteinExistence type="predicted"/>
<reference evidence="11 12" key="1">
    <citation type="submission" date="2015-04" db="EMBL/GenBank/DDBJ databases">
        <title>Lasius niger genome sequencing.</title>
        <authorList>
            <person name="Konorov E.A."/>
            <person name="Nikitin M.A."/>
            <person name="Kirill M.V."/>
            <person name="Chang P."/>
        </authorList>
    </citation>
    <scope>NUCLEOTIDE SEQUENCE [LARGE SCALE GENOMIC DNA]</scope>
    <source>
        <tissue evidence="11">Whole</tissue>
    </source>
</reference>
<evidence type="ECO:0000256" key="7">
    <source>
        <dbReference type="ARBA" id="ARBA00023136"/>
    </source>
</evidence>
<dbReference type="PaxDb" id="67767-A0A0J7L4N8"/>
<dbReference type="InterPro" id="IPR004117">
    <property type="entry name" value="7tm6_olfct_rcpt"/>
</dbReference>
<keyword evidence="9" id="KW-0807">Transducer</keyword>
<protein>
    <submittedName>
        <fullName evidence="11">Odorant receptor 13a</fullName>
    </submittedName>
</protein>
<evidence type="ECO:0000256" key="10">
    <source>
        <dbReference type="SAM" id="Phobius"/>
    </source>
</evidence>
<keyword evidence="7 10" id="KW-0472">Membrane</keyword>
<keyword evidence="4 10" id="KW-0812">Transmembrane</keyword>
<evidence type="ECO:0000256" key="6">
    <source>
        <dbReference type="ARBA" id="ARBA00022989"/>
    </source>
</evidence>
<feature type="transmembrane region" description="Helical" evidence="10">
    <location>
        <begin position="89"/>
        <end position="111"/>
    </location>
</feature>
<comment type="caution">
    <text evidence="11">The sequence shown here is derived from an EMBL/GenBank/DDBJ whole genome shotgun (WGS) entry which is preliminary data.</text>
</comment>
<comment type="subcellular location">
    <subcellularLocation>
        <location evidence="1">Cell membrane</location>
        <topology evidence="1">Multi-pass membrane protein</topology>
    </subcellularLocation>
</comment>
<dbReference type="GO" id="GO:0005549">
    <property type="term" value="F:odorant binding"/>
    <property type="evidence" value="ECO:0007669"/>
    <property type="project" value="InterPro"/>
</dbReference>
<evidence type="ECO:0000313" key="12">
    <source>
        <dbReference type="Proteomes" id="UP000036403"/>
    </source>
</evidence>
<dbReference type="GO" id="GO:0005886">
    <property type="term" value="C:plasma membrane"/>
    <property type="evidence" value="ECO:0007669"/>
    <property type="project" value="UniProtKB-SubCell"/>
</dbReference>
<evidence type="ECO:0000256" key="9">
    <source>
        <dbReference type="ARBA" id="ARBA00023224"/>
    </source>
</evidence>
<evidence type="ECO:0000256" key="5">
    <source>
        <dbReference type="ARBA" id="ARBA00022725"/>
    </source>
</evidence>
<keyword evidence="3" id="KW-0716">Sensory transduction</keyword>
<dbReference type="PANTHER" id="PTHR21137:SF35">
    <property type="entry name" value="ODORANT RECEPTOR 19A-RELATED"/>
    <property type="match status" value="1"/>
</dbReference>
<keyword evidence="6 10" id="KW-1133">Transmembrane helix</keyword>
<evidence type="ECO:0000313" key="11">
    <source>
        <dbReference type="EMBL" id="KMQ97902.1"/>
    </source>
</evidence>
<dbReference type="Pfam" id="PF02949">
    <property type="entry name" value="7tm_6"/>
    <property type="match status" value="3"/>
</dbReference>
<organism evidence="11 12">
    <name type="scientific">Lasius niger</name>
    <name type="common">Black garden ant</name>
    <dbReference type="NCBI Taxonomy" id="67767"/>
    <lineage>
        <taxon>Eukaryota</taxon>
        <taxon>Metazoa</taxon>
        <taxon>Ecdysozoa</taxon>
        <taxon>Arthropoda</taxon>
        <taxon>Hexapoda</taxon>
        <taxon>Insecta</taxon>
        <taxon>Pterygota</taxon>
        <taxon>Neoptera</taxon>
        <taxon>Endopterygota</taxon>
        <taxon>Hymenoptera</taxon>
        <taxon>Apocrita</taxon>
        <taxon>Aculeata</taxon>
        <taxon>Formicoidea</taxon>
        <taxon>Formicidae</taxon>
        <taxon>Formicinae</taxon>
        <taxon>Lasius</taxon>
        <taxon>Lasius</taxon>
    </lineage>
</organism>
<feature type="transmembrane region" description="Helical" evidence="10">
    <location>
        <begin position="26"/>
        <end position="47"/>
    </location>
</feature>
<feature type="transmembrane region" description="Helical" evidence="10">
    <location>
        <begin position="162"/>
        <end position="183"/>
    </location>
</feature>
<keyword evidence="2" id="KW-1003">Cell membrane</keyword>
<evidence type="ECO:0000256" key="3">
    <source>
        <dbReference type="ARBA" id="ARBA00022606"/>
    </source>
</evidence>
<evidence type="ECO:0000256" key="1">
    <source>
        <dbReference type="ARBA" id="ARBA00004651"/>
    </source>
</evidence>
<evidence type="ECO:0000256" key="8">
    <source>
        <dbReference type="ARBA" id="ARBA00023170"/>
    </source>
</evidence>
<accession>A0A0J7L4N8</accession>
<keyword evidence="12" id="KW-1185">Reference proteome</keyword>
<gene>
    <name evidence="11" type="ORF">RF55_1752</name>
</gene>
<dbReference type="GO" id="GO:0004984">
    <property type="term" value="F:olfactory receptor activity"/>
    <property type="evidence" value="ECO:0007669"/>
    <property type="project" value="InterPro"/>
</dbReference>
<dbReference type="Proteomes" id="UP000036403">
    <property type="component" value="Unassembled WGS sequence"/>
</dbReference>
<evidence type="ECO:0000256" key="4">
    <source>
        <dbReference type="ARBA" id="ARBA00022692"/>
    </source>
</evidence>
<dbReference type="STRING" id="67767.A0A0J7L4N8"/>
<name>A0A0J7L4N8_LASNI</name>
<dbReference type="PANTHER" id="PTHR21137">
    <property type="entry name" value="ODORANT RECEPTOR"/>
    <property type="match status" value="1"/>
</dbReference>
<dbReference type="AlphaFoldDB" id="A0A0J7L4N8"/>
<keyword evidence="5" id="KW-0552">Olfaction</keyword>
<dbReference type="OrthoDB" id="6765072at2759"/>
<dbReference type="GO" id="GO:0007165">
    <property type="term" value="P:signal transduction"/>
    <property type="evidence" value="ECO:0007669"/>
    <property type="project" value="UniProtKB-KW"/>
</dbReference>
<keyword evidence="8 11" id="KW-0675">Receptor</keyword>
<sequence length="331" mass="37312">MVSDWKEATINDVHTMTSKANLSRRFSNVIIGLHSAAAFTYGIGVLVSNPEDHETDAIETPVREFTLKMQLPFECNESPFYELVMCLEFLHQLASSAVTGILNSLIITLVLHISGQIDIMRQGFLQISSKNHAPLAAIKVLINRHQRIIDLSDNIEDLFSNIALLQFIWNTLVICCIGFLIVISKSISDAAYECLWYDLTPSECRTLMFLMLRSQKRLTITAGKITDLSLEGFTTTINTTKDISTLIKSVNYYIAITLEAFIFCYAGEFLSSKSKSIGDAVYEMLWYNMPSNDSRILLFMMLRCQKRLTITAGKVIDLTLDGFASVRHYVL</sequence>